<dbReference type="AlphaFoldDB" id="A0A0C9XQ66"/>
<reference evidence="2 3" key="1">
    <citation type="submission" date="2014-04" db="EMBL/GenBank/DDBJ databases">
        <authorList>
            <consortium name="DOE Joint Genome Institute"/>
            <person name="Kuo A."/>
            <person name="Kohler A."/>
            <person name="Costa M.D."/>
            <person name="Nagy L.G."/>
            <person name="Floudas D."/>
            <person name="Copeland A."/>
            <person name="Barry K.W."/>
            <person name="Cichocki N."/>
            <person name="Veneault-Fourrey C."/>
            <person name="LaButti K."/>
            <person name="Lindquist E.A."/>
            <person name="Lipzen A."/>
            <person name="Lundell T."/>
            <person name="Morin E."/>
            <person name="Murat C."/>
            <person name="Sun H."/>
            <person name="Tunlid A."/>
            <person name="Henrissat B."/>
            <person name="Grigoriev I.V."/>
            <person name="Hibbett D.S."/>
            <person name="Martin F."/>
            <person name="Nordberg H.P."/>
            <person name="Cantor M.N."/>
            <person name="Hua S.X."/>
        </authorList>
    </citation>
    <scope>NUCLEOTIDE SEQUENCE [LARGE SCALE GENOMIC DNA]</scope>
    <source>
        <strain evidence="2 3">441</strain>
    </source>
</reference>
<evidence type="ECO:0000256" key="1">
    <source>
        <dbReference type="SAM" id="MobiDB-lite"/>
    </source>
</evidence>
<evidence type="ECO:0000313" key="2">
    <source>
        <dbReference type="EMBL" id="KIK14420.1"/>
    </source>
</evidence>
<sequence length="200" mass="21487">MLTTLSAKSSPLDILTAFQHSDGIRNFFPNGTHDFYAVVIGAPTGIHRTRTGAENSKGSFAYHSYRHTRSFWEALAFMVVKGQETRMPPLLTSTELAEESHGGVTSLEEAFDRNLHLGSSSPTLGTTTPTSSLCSSLSHDQCHDDPVSPPRYAPEADHTSPGAGSSATPAIYIHVRNLCGVVSSQHHVTRPSLEATAQAQ</sequence>
<proteinExistence type="predicted"/>
<dbReference type="EMBL" id="KN833939">
    <property type="protein sequence ID" value="KIK14420.1"/>
    <property type="molecule type" value="Genomic_DNA"/>
</dbReference>
<evidence type="ECO:0000313" key="3">
    <source>
        <dbReference type="Proteomes" id="UP000054018"/>
    </source>
</evidence>
<feature type="region of interest" description="Disordered" evidence="1">
    <location>
        <begin position="116"/>
        <end position="165"/>
    </location>
</feature>
<dbReference type="HOGENOM" id="CLU_1366732_0_0_1"/>
<reference evidence="3" key="2">
    <citation type="submission" date="2015-01" db="EMBL/GenBank/DDBJ databases">
        <title>Evolutionary Origins and Diversification of the Mycorrhizal Mutualists.</title>
        <authorList>
            <consortium name="DOE Joint Genome Institute"/>
            <consortium name="Mycorrhizal Genomics Consortium"/>
            <person name="Kohler A."/>
            <person name="Kuo A."/>
            <person name="Nagy L.G."/>
            <person name="Floudas D."/>
            <person name="Copeland A."/>
            <person name="Barry K.W."/>
            <person name="Cichocki N."/>
            <person name="Veneault-Fourrey C."/>
            <person name="LaButti K."/>
            <person name="Lindquist E.A."/>
            <person name="Lipzen A."/>
            <person name="Lundell T."/>
            <person name="Morin E."/>
            <person name="Murat C."/>
            <person name="Riley R."/>
            <person name="Ohm R."/>
            <person name="Sun H."/>
            <person name="Tunlid A."/>
            <person name="Henrissat B."/>
            <person name="Grigoriev I.V."/>
            <person name="Hibbett D.S."/>
            <person name="Martin F."/>
        </authorList>
    </citation>
    <scope>NUCLEOTIDE SEQUENCE [LARGE SCALE GENOMIC DNA]</scope>
    <source>
        <strain evidence="3">441</strain>
    </source>
</reference>
<gene>
    <name evidence="2" type="ORF">PISMIDRAFT_17298</name>
</gene>
<dbReference type="Proteomes" id="UP000054018">
    <property type="component" value="Unassembled WGS sequence"/>
</dbReference>
<protein>
    <submittedName>
        <fullName evidence="2">Uncharacterized protein</fullName>
    </submittedName>
</protein>
<dbReference type="OrthoDB" id="2671422at2759"/>
<name>A0A0C9XQ66_9AGAM</name>
<accession>A0A0C9XQ66</accession>
<keyword evidence="3" id="KW-1185">Reference proteome</keyword>
<feature type="compositionally biased region" description="Low complexity" evidence="1">
    <location>
        <begin position="116"/>
        <end position="139"/>
    </location>
</feature>
<organism evidence="2 3">
    <name type="scientific">Pisolithus microcarpus 441</name>
    <dbReference type="NCBI Taxonomy" id="765257"/>
    <lineage>
        <taxon>Eukaryota</taxon>
        <taxon>Fungi</taxon>
        <taxon>Dikarya</taxon>
        <taxon>Basidiomycota</taxon>
        <taxon>Agaricomycotina</taxon>
        <taxon>Agaricomycetes</taxon>
        <taxon>Agaricomycetidae</taxon>
        <taxon>Boletales</taxon>
        <taxon>Sclerodermatineae</taxon>
        <taxon>Pisolithaceae</taxon>
        <taxon>Pisolithus</taxon>
    </lineage>
</organism>